<dbReference type="SUPFAM" id="SSF51905">
    <property type="entry name" value="FAD/NAD(P)-binding domain"/>
    <property type="match status" value="1"/>
</dbReference>
<dbReference type="InterPro" id="IPR002937">
    <property type="entry name" value="Amino_oxidase"/>
</dbReference>
<evidence type="ECO:0000313" key="2">
    <source>
        <dbReference type="EMBL" id="CAH1396376.1"/>
    </source>
</evidence>
<dbReference type="PANTHER" id="PTHR10742:SF416">
    <property type="entry name" value="SPERMINE OXIDASE"/>
    <property type="match status" value="1"/>
</dbReference>
<feature type="domain" description="Amine oxidase" evidence="1">
    <location>
        <begin position="81"/>
        <end position="518"/>
    </location>
</feature>
<evidence type="ECO:0000259" key="1">
    <source>
        <dbReference type="Pfam" id="PF01593"/>
    </source>
</evidence>
<accession>A0A9P0H6L4</accession>
<dbReference type="EMBL" id="OV725079">
    <property type="protein sequence ID" value="CAH1396376.1"/>
    <property type="molecule type" value="Genomic_DNA"/>
</dbReference>
<gene>
    <name evidence="2" type="ORF">NEZAVI_LOCUS6458</name>
</gene>
<dbReference type="InterPro" id="IPR036188">
    <property type="entry name" value="FAD/NAD-bd_sf"/>
</dbReference>
<dbReference type="OrthoDB" id="2219495at2759"/>
<dbReference type="Gene3D" id="3.90.660.10">
    <property type="match status" value="1"/>
</dbReference>
<dbReference type="PANTHER" id="PTHR10742">
    <property type="entry name" value="FLAVIN MONOAMINE OXIDASE"/>
    <property type="match status" value="1"/>
</dbReference>
<dbReference type="AlphaFoldDB" id="A0A9P0H6L4"/>
<dbReference type="Pfam" id="PF01593">
    <property type="entry name" value="Amino_oxidase"/>
    <property type="match status" value="1"/>
</dbReference>
<proteinExistence type="predicted"/>
<dbReference type="InterPro" id="IPR050281">
    <property type="entry name" value="Flavin_monoamine_oxidase"/>
</dbReference>
<evidence type="ECO:0000313" key="3">
    <source>
        <dbReference type="Proteomes" id="UP001152798"/>
    </source>
</evidence>
<sequence>MIGLVTKSMNQFKIWKISLSRIFHTSCYLRMEPGASKNVDNTKAGQKHRLVPECLMKPIKPIIKFDQSWKQPKVVIVGSGMAGLSAAERLLEHGLTNFTILEALGRPGGRIHTCLMQNAKIDLGSDEILGANLANAAFSLAVSEKVATTRDMFLSPYYTLDGLVIYEINRPYSIIKNAFTKAATLFLADKRVKSSLRSYIDPLLREAVSDIPDPEKTEHNLVMNGMMNEIQVLWGDNLSNISADYYGSYIRIPAGRVIIKDGGKTLIDPLLEKVKEKIRFNKPVQNIRWDNKSCELTNRGSVLCCDGEEIPCDFVICTVSLGVLKAQADTFFSPPLPFEKLEAINNLGFGHVNYIFLEYDKPFWGPGEGIMKIGWSPTALQETESWVRSIGCFKEVAPRILRVDVGGREAVQTESCSSSILAEDITNFLRKLTGDPSIPCPVSVMRSKWSTDIYFMGAKSFLGLSSSVRDQCALACPIPAACDPPPIVLFAGEATVPGFFSTLHGARLSGIREADRILKLSVTYQGPPCSKVILLF</sequence>
<protein>
    <recommendedName>
        <fullName evidence="1">Amine oxidase domain-containing protein</fullName>
    </recommendedName>
</protein>
<dbReference type="GO" id="GO:0046592">
    <property type="term" value="F:polyamine oxidase activity"/>
    <property type="evidence" value="ECO:0007669"/>
    <property type="project" value="TreeGrafter"/>
</dbReference>
<name>A0A9P0H6L4_NEZVI</name>
<dbReference type="Gene3D" id="3.50.50.60">
    <property type="entry name" value="FAD/NAD(P)-binding domain"/>
    <property type="match status" value="1"/>
</dbReference>
<keyword evidence="3" id="KW-1185">Reference proteome</keyword>
<dbReference type="Proteomes" id="UP001152798">
    <property type="component" value="Chromosome 3"/>
</dbReference>
<dbReference type="SUPFAM" id="SSF54373">
    <property type="entry name" value="FAD-linked reductases, C-terminal domain"/>
    <property type="match status" value="1"/>
</dbReference>
<organism evidence="2 3">
    <name type="scientific">Nezara viridula</name>
    <name type="common">Southern green stink bug</name>
    <name type="synonym">Cimex viridulus</name>
    <dbReference type="NCBI Taxonomy" id="85310"/>
    <lineage>
        <taxon>Eukaryota</taxon>
        <taxon>Metazoa</taxon>
        <taxon>Ecdysozoa</taxon>
        <taxon>Arthropoda</taxon>
        <taxon>Hexapoda</taxon>
        <taxon>Insecta</taxon>
        <taxon>Pterygota</taxon>
        <taxon>Neoptera</taxon>
        <taxon>Paraneoptera</taxon>
        <taxon>Hemiptera</taxon>
        <taxon>Heteroptera</taxon>
        <taxon>Panheteroptera</taxon>
        <taxon>Pentatomomorpha</taxon>
        <taxon>Pentatomoidea</taxon>
        <taxon>Pentatomidae</taxon>
        <taxon>Pentatominae</taxon>
        <taxon>Nezara</taxon>
    </lineage>
</organism>
<reference evidence="2" key="1">
    <citation type="submission" date="2022-01" db="EMBL/GenBank/DDBJ databases">
        <authorList>
            <person name="King R."/>
        </authorList>
    </citation>
    <scope>NUCLEOTIDE SEQUENCE</scope>
</reference>